<dbReference type="Pfam" id="PF08279">
    <property type="entry name" value="HTH_11"/>
    <property type="match status" value="1"/>
</dbReference>
<dbReference type="Pfam" id="PF02237">
    <property type="entry name" value="BPL_C"/>
    <property type="match status" value="1"/>
</dbReference>
<evidence type="ECO:0000256" key="5">
    <source>
        <dbReference type="ARBA" id="ARBA00023267"/>
    </source>
</evidence>
<evidence type="ECO:0000256" key="6">
    <source>
        <dbReference type="HAMAP-Rule" id="MF_00978"/>
    </source>
</evidence>
<name>A0A841RCG1_9BACI</name>
<dbReference type="Gene3D" id="3.30.930.10">
    <property type="entry name" value="Bira Bifunctional Protein, Domain 2"/>
    <property type="match status" value="1"/>
</dbReference>
<keyword evidence="6" id="KW-0678">Repressor</keyword>
<dbReference type="SUPFAM" id="SSF55681">
    <property type="entry name" value="Class II aaRS and biotin synthetases"/>
    <property type="match status" value="1"/>
</dbReference>
<feature type="DNA-binding region" description="H-T-H motif" evidence="6">
    <location>
        <begin position="22"/>
        <end position="41"/>
    </location>
</feature>
<dbReference type="InterPro" id="IPR045864">
    <property type="entry name" value="aa-tRNA-synth_II/BPL/LPL"/>
</dbReference>
<comment type="caution">
    <text evidence="6">Lacks conserved residue(s) required for the propagation of feature annotation.</text>
</comment>
<dbReference type="CDD" id="cd00090">
    <property type="entry name" value="HTH_ARSR"/>
    <property type="match status" value="1"/>
</dbReference>
<dbReference type="InterPro" id="IPR030855">
    <property type="entry name" value="Bifunct_BirA"/>
</dbReference>
<dbReference type="RefSeq" id="WP_184244031.1">
    <property type="nucleotide sequence ID" value="NZ_BAAACU010000022.1"/>
</dbReference>
<dbReference type="EC" id="6.3.4.15" evidence="6"/>
<keyword evidence="6" id="KW-0804">Transcription</keyword>
<comment type="caution">
    <text evidence="8">The sequence shown here is derived from an EMBL/GenBank/DDBJ whole genome shotgun (WGS) entry which is preliminary data.</text>
</comment>
<dbReference type="Proteomes" id="UP000572212">
    <property type="component" value="Unassembled WGS sequence"/>
</dbReference>
<dbReference type="SUPFAM" id="SSF50037">
    <property type="entry name" value="C-terminal domain of transcriptional repressors"/>
    <property type="match status" value="1"/>
</dbReference>
<dbReference type="InterPro" id="IPR036388">
    <property type="entry name" value="WH-like_DNA-bd_sf"/>
</dbReference>
<dbReference type="GO" id="GO:0016740">
    <property type="term" value="F:transferase activity"/>
    <property type="evidence" value="ECO:0007669"/>
    <property type="project" value="UniProtKB-ARBA"/>
</dbReference>
<evidence type="ECO:0000256" key="2">
    <source>
        <dbReference type="ARBA" id="ARBA00022741"/>
    </source>
</evidence>
<dbReference type="InterPro" id="IPR013196">
    <property type="entry name" value="HTH_11"/>
</dbReference>
<evidence type="ECO:0000259" key="7">
    <source>
        <dbReference type="PROSITE" id="PS51733"/>
    </source>
</evidence>
<dbReference type="PROSITE" id="PS51733">
    <property type="entry name" value="BPL_LPL_CATALYTIC"/>
    <property type="match status" value="1"/>
</dbReference>
<evidence type="ECO:0000313" key="8">
    <source>
        <dbReference type="EMBL" id="MBB6511630.1"/>
    </source>
</evidence>
<evidence type="ECO:0000256" key="1">
    <source>
        <dbReference type="ARBA" id="ARBA00022598"/>
    </source>
</evidence>
<keyword evidence="1 6" id="KW-0436">Ligase</keyword>
<dbReference type="InterPro" id="IPR036390">
    <property type="entry name" value="WH_DNA-bd_sf"/>
</dbReference>
<feature type="binding site" evidence="6">
    <location>
        <position position="117"/>
    </location>
    <ligand>
        <name>biotin</name>
        <dbReference type="ChEBI" id="CHEBI:57586"/>
    </ligand>
</feature>
<keyword evidence="6" id="KW-0805">Transcription regulation</keyword>
<dbReference type="GO" id="GO:0005737">
    <property type="term" value="C:cytoplasm"/>
    <property type="evidence" value="ECO:0007669"/>
    <property type="project" value="TreeGrafter"/>
</dbReference>
<keyword evidence="2 6" id="KW-0547">Nucleotide-binding</keyword>
<dbReference type="InterPro" id="IPR008988">
    <property type="entry name" value="Transcriptional_repressor_C"/>
</dbReference>
<dbReference type="PANTHER" id="PTHR12835:SF5">
    <property type="entry name" value="BIOTIN--PROTEIN LIGASE"/>
    <property type="match status" value="1"/>
</dbReference>
<dbReference type="PANTHER" id="PTHR12835">
    <property type="entry name" value="BIOTIN PROTEIN LIGASE"/>
    <property type="match status" value="1"/>
</dbReference>
<comment type="catalytic activity">
    <reaction evidence="6">
        <text>biotin + L-lysyl-[protein] + ATP = N(6)-biotinyl-L-lysyl-[protein] + AMP + diphosphate + H(+)</text>
        <dbReference type="Rhea" id="RHEA:11756"/>
        <dbReference type="Rhea" id="RHEA-COMP:9752"/>
        <dbReference type="Rhea" id="RHEA-COMP:10505"/>
        <dbReference type="ChEBI" id="CHEBI:15378"/>
        <dbReference type="ChEBI" id="CHEBI:29969"/>
        <dbReference type="ChEBI" id="CHEBI:30616"/>
        <dbReference type="ChEBI" id="CHEBI:33019"/>
        <dbReference type="ChEBI" id="CHEBI:57586"/>
        <dbReference type="ChEBI" id="CHEBI:83144"/>
        <dbReference type="ChEBI" id="CHEBI:456215"/>
        <dbReference type="EC" id="6.3.4.15"/>
    </reaction>
</comment>
<feature type="domain" description="BPL/LPL catalytic" evidence="7">
    <location>
        <begin position="69"/>
        <end position="260"/>
    </location>
</feature>
<proteinExistence type="inferred from homology"/>
<evidence type="ECO:0000313" key="9">
    <source>
        <dbReference type="Proteomes" id="UP000572212"/>
    </source>
</evidence>
<dbReference type="AlphaFoldDB" id="A0A841RCG1"/>
<organism evidence="8 9">
    <name type="scientific">Gracilibacillus halotolerans</name>
    <dbReference type="NCBI Taxonomy" id="74386"/>
    <lineage>
        <taxon>Bacteria</taxon>
        <taxon>Bacillati</taxon>
        <taxon>Bacillota</taxon>
        <taxon>Bacilli</taxon>
        <taxon>Bacillales</taxon>
        <taxon>Bacillaceae</taxon>
        <taxon>Gracilibacillus</taxon>
    </lineage>
</organism>
<dbReference type="GO" id="GO:0005524">
    <property type="term" value="F:ATP binding"/>
    <property type="evidence" value="ECO:0007669"/>
    <property type="project" value="UniProtKB-UniRule"/>
</dbReference>
<evidence type="ECO:0000256" key="3">
    <source>
        <dbReference type="ARBA" id="ARBA00022840"/>
    </source>
</evidence>
<feature type="binding site" evidence="6">
    <location>
        <begin position="121"/>
        <end position="123"/>
    </location>
    <ligand>
        <name>biotin</name>
        <dbReference type="ChEBI" id="CHEBI:57586"/>
    </ligand>
</feature>
<dbReference type="Pfam" id="PF03099">
    <property type="entry name" value="BPL_LplA_LipB"/>
    <property type="match status" value="1"/>
</dbReference>
<evidence type="ECO:0000256" key="4">
    <source>
        <dbReference type="ARBA" id="ARBA00023125"/>
    </source>
</evidence>
<dbReference type="InterPro" id="IPR004408">
    <property type="entry name" value="Biotin_CoA_COase_ligase"/>
</dbReference>
<feature type="binding site" evidence="6">
    <location>
        <position position="187"/>
    </location>
    <ligand>
        <name>biotin</name>
        <dbReference type="ChEBI" id="CHEBI:57586"/>
    </ligand>
</feature>
<dbReference type="CDD" id="cd16442">
    <property type="entry name" value="BPL"/>
    <property type="match status" value="1"/>
</dbReference>
<dbReference type="GO" id="GO:0006355">
    <property type="term" value="P:regulation of DNA-templated transcription"/>
    <property type="evidence" value="ECO:0007669"/>
    <property type="project" value="UniProtKB-UniRule"/>
</dbReference>
<keyword evidence="4 6" id="KW-0238">DNA-binding</keyword>
<dbReference type="InterPro" id="IPR004143">
    <property type="entry name" value="BPL_LPL_catalytic"/>
</dbReference>
<gene>
    <name evidence="6" type="primary">birA</name>
    <name evidence="8" type="ORF">GGQ92_000397</name>
</gene>
<accession>A0A841RCG1</accession>
<dbReference type="InterPro" id="IPR003142">
    <property type="entry name" value="BPL_C"/>
</dbReference>
<reference evidence="8 9" key="1">
    <citation type="submission" date="2020-08" db="EMBL/GenBank/DDBJ databases">
        <title>Genomic Encyclopedia of Type Strains, Phase IV (KMG-IV): sequencing the most valuable type-strain genomes for metagenomic binning, comparative biology and taxonomic classification.</title>
        <authorList>
            <person name="Goeker M."/>
        </authorList>
    </citation>
    <scope>NUCLEOTIDE SEQUENCE [LARGE SCALE GENOMIC DNA]</scope>
    <source>
        <strain evidence="8 9">DSM 11805</strain>
    </source>
</reference>
<comment type="similarity">
    <text evidence="6">Belongs to the biotin--protein ligase family.</text>
</comment>
<keyword evidence="3 6" id="KW-0067">ATP-binding</keyword>
<dbReference type="Gene3D" id="1.10.10.10">
    <property type="entry name" value="Winged helix-like DNA-binding domain superfamily/Winged helix DNA-binding domain"/>
    <property type="match status" value="1"/>
</dbReference>
<sequence>MASKRDKLIRLLSKNGEQYISGQELSEQLDISRTAIWKHINELKKDGYEFDSAPKKGYRLTRIPESYNESTIKWGLSTEWLGNVLYFKESIDSTQNMAHDLAKKHAPHGTVVIANEQTLGRGRLERPFESNKGGIWMSVILRPQMAPHQAAQITLFTSVVIAEVLSTLTGLPLKVKWPNDLYINDKKVCGILTEMNGELDSINYLIIGIGININQNENQFSSNLREKATSINIASNLTWNRAEIVQDILTALEKNYEQYMDTGFHTYKQKWASMAYKMNEMITIQTPQKTYSAKLIGIDDNGALLIEHGNETVPLYSGEIIW</sequence>
<dbReference type="NCBIfam" id="TIGR00121">
    <property type="entry name" value="birA_ligase"/>
    <property type="match status" value="1"/>
</dbReference>
<dbReference type="GO" id="GO:0009249">
    <property type="term" value="P:protein lipoylation"/>
    <property type="evidence" value="ECO:0007669"/>
    <property type="project" value="UniProtKB-ARBA"/>
</dbReference>
<comment type="function">
    <text evidence="6">Acts both as a biotin--[acetyl-CoA-carboxylase] ligase and a repressor.</text>
</comment>
<keyword evidence="9" id="KW-1185">Reference proteome</keyword>
<dbReference type="HAMAP" id="MF_00978">
    <property type="entry name" value="Bifunct_BirA"/>
    <property type="match status" value="1"/>
</dbReference>
<keyword evidence="5 6" id="KW-0092">Biotin</keyword>
<dbReference type="GO" id="GO:0003677">
    <property type="term" value="F:DNA binding"/>
    <property type="evidence" value="ECO:0007669"/>
    <property type="project" value="UniProtKB-UniRule"/>
</dbReference>
<dbReference type="EMBL" id="JACHON010000001">
    <property type="protein sequence ID" value="MBB6511630.1"/>
    <property type="molecule type" value="Genomic_DNA"/>
</dbReference>
<dbReference type="SUPFAM" id="SSF46785">
    <property type="entry name" value="Winged helix' DNA-binding domain"/>
    <property type="match status" value="1"/>
</dbReference>
<protein>
    <recommendedName>
        <fullName evidence="6">Bifunctional ligase/repressor BirA</fullName>
    </recommendedName>
    <alternativeName>
        <fullName evidence="6">Biotin--[acetyl-CoA-carboxylase] ligase</fullName>
        <ecNumber evidence="6">6.3.4.15</ecNumber>
    </alternativeName>
    <alternativeName>
        <fullName evidence="6">Biotin--protein ligase</fullName>
    </alternativeName>
    <alternativeName>
        <fullName evidence="6">Biotin-[acetyl-CoA carboxylase] synthetase</fullName>
    </alternativeName>
</protein>
<dbReference type="InterPro" id="IPR011991">
    <property type="entry name" value="ArsR-like_HTH"/>
</dbReference>
<dbReference type="GO" id="GO:0004077">
    <property type="term" value="F:biotin--[biotin carboxyl-carrier protein] ligase activity"/>
    <property type="evidence" value="ECO:0007669"/>
    <property type="project" value="UniProtKB-UniRule"/>
</dbReference>
<dbReference type="Gene3D" id="2.30.30.100">
    <property type="match status" value="1"/>
</dbReference>